<dbReference type="Pfam" id="PF04134">
    <property type="entry name" value="DCC1-like"/>
    <property type="match status" value="1"/>
</dbReference>
<evidence type="ECO:0000313" key="2">
    <source>
        <dbReference type="Proteomes" id="UP000516260"/>
    </source>
</evidence>
<evidence type="ECO:0000313" key="1">
    <source>
        <dbReference type="EMBL" id="TNM86806.1"/>
    </source>
</evidence>
<dbReference type="InterPro" id="IPR007263">
    <property type="entry name" value="DCC1-like"/>
</dbReference>
<protein>
    <recommendedName>
        <fullName evidence="3">DUF393 domain-containing protein</fullName>
    </recommendedName>
</protein>
<dbReference type="AlphaFoldDB" id="A0A4Z2B5C2"/>
<name>A0A4Z2B5C2_9TELE</name>
<evidence type="ECO:0008006" key="3">
    <source>
        <dbReference type="Google" id="ProtNLM"/>
    </source>
</evidence>
<dbReference type="InterPro" id="IPR044691">
    <property type="entry name" value="DCC1_Trx"/>
</dbReference>
<proteinExistence type="predicted"/>
<organism evidence="1 2">
    <name type="scientific">Takifugu bimaculatus</name>
    <dbReference type="NCBI Taxonomy" id="433685"/>
    <lineage>
        <taxon>Eukaryota</taxon>
        <taxon>Metazoa</taxon>
        <taxon>Chordata</taxon>
        <taxon>Craniata</taxon>
        <taxon>Vertebrata</taxon>
        <taxon>Euteleostomi</taxon>
        <taxon>Actinopterygii</taxon>
        <taxon>Neopterygii</taxon>
        <taxon>Teleostei</taxon>
        <taxon>Neoteleostei</taxon>
        <taxon>Acanthomorphata</taxon>
        <taxon>Eupercaria</taxon>
        <taxon>Tetraodontiformes</taxon>
        <taxon>Tetradontoidea</taxon>
        <taxon>Tetraodontidae</taxon>
        <taxon>Takifugu</taxon>
    </lineage>
</organism>
<accession>A0A4Z2B5C2</accession>
<dbReference type="GO" id="GO:0015035">
    <property type="term" value="F:protein-disulfide reductase activity"/>
    <property type="evidence" value="ECO:0007669"/>
    <property type="project" value="InterPro"/>
</dbReference>
<sequence>MFSRALGFSRISGLTRLSSVSWPRVAPALCRHQHRTFDSESTQVKVLYDGLCPICVAEIRFLQFVQRNIKPGRVNFVDISLAGYDGAKHGNVSYEMAMEVMHVIDEKEQVHRGVPAFAVMYSAVGLGWLGRLMMSAPVRPLMDQAYAIFARNPPEVDGTRRGVQQRTL</sequence>
<dbReference type="EMBL" id="SWLE01000020">
    <property type="protein sequence ID" value="TNM86806.1"/>
    <property type="molecule type" value="Genomic_DNA"/>
</dbReference>
<keyword evidence="2" id="KW-1185">Reference proteome</keyword>
<dbReference type="PANTHER" id="PTHR34290">
    <property type="entry name" value="SI:CH73-390P7.2"/>
    <property type="match status" value="1"/>
</dbReference>
<dbReference type="Proteomes" id="UP000516260">
    <property type="component" value="Chromosome 7"/>
</dbReference>
<reference evidence="1 2" key="1">
    <citation type="submission" date="2019-04" db="EMBL/GenBank/DDBJ databases">
        <title>The sequence and de novo assembly of Takifugu bimaculatus genome using PacBio and Hi-C technologies.</title>
        <authorList>
            <person name="Xu P."/>
            <person name="Liu B."/>
            <person name="Zhou Z."/>
        </authorList>
    </citation>
    <scope>NUCLEOTIDE SEQUENCE [LARGE SCALE GENOMIC DNA]</scope>
    <source>
        <strain evidence="1">TB-2018</strain>
        <tissue evidence="1">Muscle</tissue>
    </source>
</reference>
<dbReference type="PANTHER" id="PTHR34290:SF2">
    <property type="entry name" value="OS04G0668800 PROTEIN"/>
    <property type="match status" value="1"/>
</dbReference>
<gene>
    <name evidence="1" type="ORF">fugu_007036</name>
</gene>
<comment type="caution">
    <text evidence="1">The sequence shown here is derived from an EMBL/GenBank/DDBJ whole genome shotgun (WGS) entry which is preliminary data.</text>
</comment>